<sequence length="382" mass="43427">MNLYYICDIGFSKNENEIYTTRGNINALERFSGYFDKIYIICRNRKTVVNDGGIKLGCKYNMFILEDIKISDGITFFKKNHKNKRTIKNILKNCNQNDIVIGLGLNGSVGLRIANNLHLKTIGYIGGSGILSAKKEFQLDHSFSQLVKNLIIHYYQKKLVKSADYMQYVSPYLKEEYSTFQPALISSSVLIENITKEIVKQRKNKVNTYTIGIVGFLSEMKGTSFAIELLESLPPEWNLKIVGRGDIDHYMSVAQEHSVANRVKLLGQLKTEKQIFDFLDGVDIYIQPSVSEGLPRATIEAMSRGCPVIANQVGGLVDIVDKENLFPINDISGYADRILQISKDPGLLEKMQNHSFEVAAQFENDIIQNRYDKFWKEIIYGK</sequence>
<feature type="domain" description="Glycosyl transferase family 1" evidence="1">
    <location>
        <begin position="197"/>
        <end position="354"/>
    </location>
</feature>
<dbReference type="PANTHER" id="PTHR12526">
    <property type="entry name" value="GLYCOSYLTRANSFERASE"/>
    <property type="match status" value="1"/>
</dbReference>
<name>A0A6N8U5I4_9FIRM</name>
<evidence type="ECO:0000313" key="3">
    <source>
        <dbReference type="Proteomes" id="UP000434036"/>
    </source>
</evidence>
<reference evidence="2 3" key="2">
    <citation type="submission" date="2020-01" db="EMBL/GenBank/DDBJ databases">
        <title>Clostridiaceae sp. nov. isolated from the gut of human by culturomics.</title>
        <authorList>
            <person name="Chang Y."/>
        </authorList>
    </citation>
    <scope>NUCLEOTIDE SEQUENCE [LARGE SCALE GENOMIC DNA]</scope>
    <source>
        <strain evidence="2 3">DONG20-135</strain>
    </source>
</reference>
<reference evidence="2 3" key="1">
    <citation type="submission" date="2019-12" db="EMBL/GenBank/DDBJ databases">
        <authorList>
            <person name="Yang R."/>
        </authorList>
    </citation>
    <scope>NUCLEOTIDE SEQUENCE [LARGE SCALE GENOMIC DNA]</scope>
    <source>
        <strain evidence="2 3">DONG20-135</strain>
    </source>
</reference>
<organism evidence="2 3">
    <name type="scientific">Copranaerobaculum intestinale</name>
    <dbReference type="NCBI Taxonomy" id="2692629"/>
    <lineage>
        <taxon>Bacteria</taxon>
        <taxon>Bacillati</taxon>
        <taxon>Bacillota</taxon>
        <taxon>Erysipelotrichia</taxon>
        <taxon>Erysipelotrichales</taxon>
        <taxon>Erysipelotrichaceae</taxon>
        <taxon>Copranaerobaculum</taxon>
    </lineage>
</organism>
<evidence type="ECO:0000259" key="1">
    <source>
        <dbReference type="Pfam" id="PF00534"/>
    </source>
</evidence>
<proteinExistence type="predicted"/>
<accession>A0A6N8U5I4</accession>
<dbReference type="InterPro" id="IPR001296">
    <property type="entry name" value="Glyco_trans_1"/>
</dbReference>
<dbReference type="SUPFAM" id="SSF53756">
    <property type="entry name" value="UDP-Glycosyltransferase/glycogen phosphorylase"/>
    <property type="match status" value="1"/>
</dbReference>
<keyword evidence="3" id="KW-1185">Reference proteome</keyword>
<evidence type="ECO:0000313" key="2">
    <source>
        <dbReference type="EMBL" id="MXQ72775.1"/>
    </source>
</evidence>
<dbReference type="Pfam" id="PF00534">
    <property type="entry name" value="Glycos_transf_1"/>
    <property type="match status" value="1"/>
</dbReference>
<gene>
    <name evidence="2" type="ORF">GSF08_02285</name>
</gene>
<dbReference type="AlphaFoldDB" id="A0A6N8U5I4"/>
<dbReference type="Proteomes" id="UP000434036">
    <property type="component" value="Unassembled WGS sequence"/>
</dbReference>
<dbReference type="Gene3D" id="3.40.50.2000">
    <property type="entry name" value="Glycogen Phosphorylase B"/>
    <property type="match status" value="2"/>
</dbReference>
<protein>
    <submittedName>
        <fullName evidence="2">Glycosyltransferase</fullName>
    </submittedName>
</protein>
<keyword evidence="2" id="KW-0808">Transferase</keyword>
<dbReference type="GO" id="GO:0016757">
    <property type="term" value="F:glycosyltransferase activity"/>
    <property type="evidence" value="ECO:0007669"/>
    <property type="project" value="InterPro"/>
</dbReference>
<dbReference type="CDD" id="cd03801">
    <property type="entry name" value="GT4_PimA-like"/>
    <property type="match status" value="1"/>
</dbReference>
<dbReference type="EMBL" id="WUUQ01000001">
    <property type="protein sequence ID" value="MXQ72775.1"/>
    <property type="molecule type" value="Genomic_DNA"/>
</dbReference>
<comment type="caution">
    <text evidence="2">The sequence shown here is derived from an EMBL/GenBank/DDBJ whole genome shotgun (WGS) entry which is preliminary data.</text>
</comment>
<dbReference type="RefSeq" id="WP_160624256.1">
    <property type="nucleotide sequence ID" value="NZ_WUUQ01000001.1"/>
</dbReference>